<reference evidence="6 7" key="1">
    <citation type="submission" date="2018-12" db="EMBL/GenBank/DDBJ databases">
        <authorList>
            <person name="Grouzdev D.S."/>
            <person name="Krutkina M.S."/>
        </authorList>
    </citation>
    <scope>NUCLEOTIDE SEQUENCE [LARGE SCALE GENOMIC DNA]</scope>
    <source>
        <strain evidence="6 7">RmlP026</strain>
    </source>
</reference>
<dbReference type="PANTHER" id="PTHR43667">
    <property type="entry name" value="CYCLOPROPANE-FATTY-ACYL-PHOSPHOLIPID SYNTHASE"/>
    <property type="match status" value="1"/>
</dbReference>
<proteinExistence type="inferred from homology"/>
<dbReference type="Gene3D" id="3.40.50.150">
    <property type="entry name" value="Vaccinia Virus protein VP39"/>
    <property type="match status" value="1"/>
</dbReference>
<evidence type="ECO:0000256" key="2">
    <source>
        <dbReference type="ARBA" id="ARBA00022603"/>
    </source>
</evidence>
<evidence type="ECO:0000256" key="4">
    <source>
        <dbReference type="ARBA" id="ARBA00022691"/>
    </source>
</evidence>
<dbReference type="OrthoDB" id="9782855at2"/>
<dbReference type="GO" id="GO:0008610">
    <property type="term" value="P:lipid biosynthetic process"/>
    <property type="evidence" value="ECO:0007669"/>
    <property type="project" value="InterPro"/>
</dbReference>
<dbReference type="GO" id="GO:0008168">
    <property type="term" value="F:methyltransferase activity"/>
    <property type="evidence" value="ECO:0007669"/>
    <property type="project" value="UniProtKB-KW"/>
</dbReference>
<dbReference type="SUPFAM" id="SSF53335">
    <property type="entry name" value="S-adenosyl-L-methionine-dependent methyltransferases"/>
    <property type="match status" value="1"/>
</dbReference>
<evidence type="ECO:0000256" key="5">
    <source>
        <dbReference type="ARBA" id="ARBA00023098"/>
    </source>
</evidence>
<evidence type="ECO:0000256" key="1">
    <source>
        <dbReference type="ARBA" id="ARBA00010815"/>
    </source>
</evidence>
<protein>
    <submittedName>
        <fullName evidence="6">Class I SAM-dependent methyltransferase</fullName>
    </submittedName>
</protein>
<evidence type="ECO:0000313" key="7">
    <source>
        <dbReference type="Proteomes" id="UP000290759"/>
    </source>
</evidence>
<dbReference type="InterPro" id="IPR050723">
    <property type="entry name" value="CFA/CMAS"/>
</dbReference>
<dbReference type="InterPro" id="IPR003333">
    <property type="entry name" value="CMAS"/>
</dbReference>
<keyword evidence="3 6" id="KW-0808">Transferase</keyword>
<name>A0A4Q2UD23_9HYPH</name>
<keyword evidence="7" id="KW-1185">Reference proteome</keyword>
<dbReference type="EMBL" id="QYBB01000003">
    <property type="protein sequence ID" value="RYC33087.1"/>
    <property type="molecule type" value="Genomic_DNA"/>
</dbReference>
<dbReference type="GO" id="GO:0032259">
    <property type="term" value="P:methylation"/>
    <property type="evidence" value="ECO:0007669"/>
    <property type="project" value="UniProtKB-KW"/>
</dbReference>
<dbReference type="AlphaFoldDB" id="A0A4Q2UD23"/>
<dbReference type="Proteomes" id="UP000290759">
    <property type="component" value="Unassembled WGS sequence"/>
</dbReference>
<dbReference type="RefSeq" id="WP_129223836.1">
    <property type="nucleotide sequence ID" value="NZ_QYBB01000003.1"/>
</dbReference>
<dbReference type="CDD" id="cd02440">
    <property type="entry name" value="AdoMet_MTases"/>
    <property type="match status" value="1"/>
</dbReference>
<dbReference type="InterPro" id="IPR029063">
    <property type="entry name" value="SAM-dependent_MTases_sf"/>
</dbReference>
<dbReference type="Pfam" id="PF02353">
    <property type="entry name" value="CMAS"/>
    <property type="match status" value="1"/>
</dbReference>
<organism evidence="6 7">
    <name type="scientific">Lichenibacterium minor</name>
    <dbReference type="NCBI Taxonomy" id="2316528"/>
    <lineage>
        <taxon>Bacteria</taxon>
        <taxon>Pseudomonadati</taxon>
        <taxon>Pseudomonadota</taxon>
        <taxon>Alphaproteobacteria</taxon>
        <taxon>Hyphomicrobiales</taxon>
        <taxon>Lichenihabitantaceae</taxon>
        <taxon>Lichenibacterium</taxon>
    </lineage>
</organism>
<evidence type="ECO:0000313" key="6">
    <source>
        <dbReference type="EMBL" id="RYC33087.1"/>
    </source>
</evidence>
<dbReference type="PANTHER" id="PTHR43667:SF1">
    <property type="entry name" value="CYCLOPROPANE-FATTY-ACYL-PHOSPHOLIPID SYNTHASE"/>
    <property type="match status" value="1"/>
</dbReference>
<accession>A0A4Q2UD23</accession>
<comment type="caution">
    <text evidence="6">The sequence shown here is derived from an EMBL/GenBank/DDBJ whole genome shotgun (WGS) entry which is preliminary data.</text>
</comment>
<sequence length="417" mass="46535">MLQSLLARLITRGRLTVATPFGTASAGTPGDEHPAARLDVALRIRDARTAMKIATNPDLYFGEAYMDGTLVVERGSFADMMELLGYNIHLLGENPNPRLGRILSSAVGLVSGRNGLKKARENVAHHYDLSGELYRTFLDGDMQYSCAYLRHPDDDIEAAQLAKKQHIAAKLLLEPGQRVLDIGCGWGGLALFIAKVADVRVTGITLSKEQLAVARRRAKEEGLDDRVDFQLVDYRVLDGEFDRVVSIGMFEHVGLPNYAAYFGAIRRLLAPKGVALVHSIGKMYGPAPTSTWILKYIFPGGYAPALSEVMPAVERNALWVNDVEILRLHYAETLRLWRERFDARWPELSRSYDERFKRMWDFYLVGSEISFRYFGFMVFQMQLAKSVDAAPMTRDYLHEAESALRQVGGASAAVAAE</sequence>
<gene>
    <name evidence="6" type="ORF">D3273_04205</name>
</gene>
<comment type="similarity">
    <text evidence="1">Belongs to the CFA/CMAS family.</text>
</comment>
<evidence type="ECO:0000256" key="3">
    <source>
        <dbReference type="ARBA" id="ARBA00022679"/>
    </source>
</evidence>
<keyword evidence="5" id="KW-0443">Lipid metabolism</keyword>
<keyword evidence="4" id="KW-0949">S-adenosyl-L-methionine</keyword>
<reference evidence="6 7" key="2">
    <citation type="submission" date="2019-02" db="EMBL/GenBank/DDBJ databases">
        <title>'Lichenibacterium ramalinii' gen. nov. sp. nov., 'Lichenibacterium minor' gen. nov. sp. nov.</title>
        <authorList>
            <person name="Pankratov T."/>
        </authorList>
    </citation>
    <scope>NUCLEOTIDE SEQUENCE [LARGE SCALE GENOMIC DNA]</scope>
    <source>
        <strain evidence="6 7">RmlP026</strain>
    </source>
</reference>
<keyword evidence="2 6" id="KW-0489">Methyltransferase</keyword>
<dbReference type="PIRSF" id="PIRSF003085">
    <property type="entry name" value="CMAS"/>
    <property type="match status" value="1"/>
</dbReference>